<proteinExistence type="inferred from homology"/>
<evidence type="ECO:0000256" key="2">
    <source>
        <dbReference type="HAMAP-Rule" id="MF_01615"/>
    </source>
</evidence>
<dbReference type="EC" id="4.3.3.6" evidence="2"/>
<dbReference type="GO" id="GO:0042823">
    <property type="term" value="P:pyridoxal phosphate biosynthetic process"/>
    <property type="evidence" value="ECO:0007669"/>
    <property type="project" value="UniProtKB-UniRule"/>
</dbReference>
<evidence type="ECO:0000256" key="4">
    <source>
        <dbReference type="PIRSR" id="PIRSR005639-2"/>
    </source>
</evidence>
<accession>A0A1M7KIZ4</accession>
<dbReference type="GO" id="GO:0036381">
    <property type="term" value="F:pyridoxal 5'-phosphate synthase (glutamine hydrolysing) activity"/>
    <property type="evidence" value="ECO:0007669"/>
    <property type="project" value="UniProtKB-UniRule"/>
</dbReference>
<dbReference type="Gene3D" id="3.40.50.880">
    <property type="match status" value="1"/>
</dbReference>
<sequence length="186" mass="20522">MKAAVLALQGAFIEHEQVLQRLGVETVEIRQLRDWTEFISEVRGRLLILPGGESTVQMRLLKELGLFESIRQAIADGMPVLGTCAGMILLSQGYLGTMDIRVRRNAYGRQLGSFHTTGTVQGIGTDVPMTFIRAPYIEEVLSADCQPIAQVDGHIVAARQGNQIATAFHPELDDDTRLHQLLISLQ</sequence>
<dbReference type="UniPathway" id="UPA00245"/>
<comment type="subunit">
    <text evidence="2">In the presence of PdxS, forms a dodecamer of heterodimers. Only shows activity in the heterodimer.</text>
</comment>
<dbReference type="GO" id="GO:1903600">
    <property type="term" value="C:glutaminase complex"/>
    <property type="evidence" value="ECO:0007669"/>
    <property type="project" value="TreeGrafter"/>
</dbReference>
<keyword evidence="2" id="KW-0663">Pyridoxal phosphate</keyword>
<dbReference type="GO" id="GO:0008614">
    <property type="term" value="P:pyridoxine metabolic process"/>
    <property type="evidence" value="ECO:0007669"/>
    <property type="project" value="TreeGrafter"/>
</dbReference>
<dbReference type="EMBL" id="FRCJ01000005">
    <property type="protein sequence ID" value="SHM65312.1"/>
    <property type="molecule type" value="Genomic_DNA"/>
</dbReference>
<comment type="catalytic activity">
    <reaction evidence="2">
        <text>L-glutamine + H2O = L-glutamate + NH4(+)</text>
        <dbReference type="Rhea" id="RHEA:15889"/>
        <dbReference type="ChEBI" id="CHEBI:15377"/>
        <dbReference type="ChEBI" id="CHEBI:28938"/>
        <dbReference type="ChEBI" id="CHEBI:29985"/>
        <dbReference type="ChEBI" id="CHEBI:58359"/>
        <dbReference type="EC" id="3.5.1.2"/>
    </reaction>
</comment>
<comment type="catalytic activity">
    <reaction evidence="2">
        <text>aldehydo-D-ribose 5-phosphate + D-glyceraldehyde 3-phosphate + L-glutamine = pyridoxal 5'-phosphate + L-glutamate + phosphate + 3 H2O + H(+)</text>
        <dbReference type="Rhea" id="RHEA:31507"/>
        <dbReference type="ChEBI" id="CHEBI:15377"/>
        <dbReference type="ChEBI" id="CHEBI:15378"/>
        <dbReference type="ChEBI" id="CHEBI:29985"/>
        <dbReference type="ChEBI" id="CHEBI:43474"/>
        <dbReference type="ChEBI" id="CHEBI:58273"/>
        <dbReference type="ChEBI" id="CHEBI:58359"/>
        <dbReference type="ChEBI" id="CHEBI:59776"/>
        <dbReference type="ChEBI" id="CHEBI:597326"/>
        <dbReference type="EC" id="4.3.3.6"/>
    </reaction>
</comment>
<dbReference type="GO" id="GO:0005829">
    <property type="term" value="C:cytosol"/>
    <property type="evidence" value="ECO:0007669"/>
    <property type="project" value="TreeGrafter"/>
</dbReference>
<evidence type="ECO:0000256" key="3">
    <source>
        <dbReference type="PIRSR" id="PIRSR005639-1"/>
    </source>
</evidence>
<dbReference type="PROSITE" id="PS51130">
    <property type="entry name" value="PDXT_SNO_2"/>
    <property type="match status" value="1"/>
</dbReference>
<comment type="pathway">
    <text evidence="2">Cofactor biosynthesis; pyridoxal 5'-phosphate biosynthesis.</text>
</comment>
<keyword evidence="2" id="KW-0456">Lyase</keyword>
<evidence type="ECO:0000313" key="6">
    <source>
        <dbReference type="Proteomes" id="UP000184280"/>
    </source>
</evidence>
<dbReference type="PANTHER" id="PTHR31559:SF0">
    <property type="entry name" value="PYRIDOXAL 5'-PHOSPHATE SYNTHASE SUBUNIT SNO1-RELATED"/>
    <property type="match status" value="1"/>
</dbReference>
<dbReference type="HAMAP" id="MF_01615">
    <property type="entry name" value="PdxT"/>
    <property type="match status" value="1"/>
</dbReference>
<dbReference type="InterPro" id="IPR029062">
    <property type="entry name" value="Class_I_gatase-like"/>
</dbReference>
<dbReference type="OrthoDB" id="9810320at2"/>
<keyword evidence="1 2" id="KW-0315">Glutamine amidotransferase</keyword>
<dbReference type="PANTHER" id="PTHR31559">
    <property type="entry name" value="PYRIDOXAL 5'-PHOSPHATE SYNTHASE SUBUNIT SNO"/>
    <property type="match status" value="1"/>
</dbReference>
<dbReference type="CDD" id="cd01749">
    <property type="entry name" value="GATase1_PB"/>
    <property type="match status" value="1"/>
</dbReference>
<dbReference type="PROSITE" id="PS51273">
    <property type="entry name" value="GATASE_TYPE_1"/>
    <property type="match status" value="1"/>
</dbReference>
<dbReference type="PIRSF" id="PIRSF005639">
    <property type="entry name" value="Glut_amidoT_SNO"/>
    <property type="match status" value="1"/>
</dbReference>
<reference evidence="5 6" key="1">
    <citation type="submission" date="2016-11" db="EMBL/GenBank/DDBJ databases">
        <authorList>
            <person name="Jaros S."/>
            <person name="Januszkiewicz K."/>
            <person name="Wedrychowicz H."/>
        </authorList>
    </citation>
    <scope>NUCLEOTIDE SEQUENCE [LARGE SCALE GENOMIC DNA]</scope>
    <source>
        <strain evidence="5 6">BPI-34</strain>
    </source>
</reference>
<comment type="function">
    <text evidence="2">Catalyzes the hydrolysis of glutamine to glutamate and ammonia as part of the biosynthesis of pyridoxal 5'-phosphate. The resulting ammonia molecule is channeled to the active site of PdxS.</text>
</comment>
<feature type="active site" description="Charge relay system" evidence="2 3">
    <location>
        <position position="171"/>
    </location>
</feature>
<protein>
    <recommendedName>
        <fullName evidence="2">Pyridoxal 5'-phosphate synthase subunit PdxT</fullName>
        <ecNumber evidence="2">4.3.3.6</ecNumber>
    </recommendedName>
    <alternativeName>
        <fullName evidence="2">Pdx2</fullName>
    </alternativeName>
    <alternativeName>
        <fullName evidence="2">Pyridoxal 5'-phosphate synthase glutaminase subunit</fullName>
        <ecNumber evidence="2">3.5.1.2</ecNumber>
    </alternativeName>
</protein>
<name>A0A1M7KIZ4_XYLRU</name>
<dbReference type="GO" id="GO:0004359">
    <property type="term" value="F:glutaminase activity"/>
    <property type="evidence" value="ECO:0007669"/>
    <property type="project" value="UniProtKB-UniRule"/>
</dbReference>
<dbReference type="SUPFAM" id="SSF52317">
    <property type="entry name" value="Class I glutamine amidotransferase-like"/>
    <property type="match status" value="1"/>
</dbReference>
<dbReference type="EC" id="3.5.1.2" evidence="2"/>
<dbReference type="Proteomes" id="UP000184280">
    <property type="component" value="Unassembled WGS sequence"/>
</dbReference>
<dbReference type="NCBIfam" id="TIGR03800">
    <property type="entry name" value="PLP_synth_Pdx2"/>
    <property type="match status" value="1"/>
</dbReference>
<comment type="similarity">
    <text evidence="2">Belongs to the glutaminase PdxT/SNO family.</text>
</comment>
<feature type="active site" description="Charge relay system" evidence="2 3">
    <location>
        <position position="169"/>
    </location>
</feature>
<gene>
    <name evidence="2" type="primary">pdxT</name>
    <name evidence="5" type="ORF">SAMN04488494_2328</name>
</gene>
<dbReference type="AlphaFoldDB" id="A0A1M7KIZ4"/>
<feature type="binding site" evidence="2 4">
    <location>
        <begin position="52"/>
        <end position="54"/>
    </location>
    <ligand>
        <name>L-glutamine</name>
        <dbReference type="ChEBI" id="CHEBI:58359"/>
    </ligand>
</feature>
<feature type="binding site" evidence="2 4">
    <location>
        <position position="104"/>
    </location>
    <ligand>
        <name>L-glutamine</name>
        <dbReference type="ChEBI" id="CHEBI:58359"/>
    </ligand>
</feature>
<dbReference type="InterPro" id="IPR002161">
    <property type="entry name" value="PdxT/SNO"/>
</dbReference>
<organism evidence="5 6">
    <name type="scientific">Xylanibacter ruminicola</name>
    <name type="common">Prevotella ruminicola</name>
    <dbReference type="NCBI Taxonomy" id="839"/>
    <lineage>
        <taxon>Bacteria</taxon>
        <taxon>Pseudomonadati</taxon>
        <taxon>Bacteroidota</taxon>
        <taxon>Bacteroidia</taxon>
        <taxon>Bacteroidales</taxon>
        <taxon>Prevotellaceae</taxon>
        <taxon>Xylanibacter</taxon>
    </lineage>
</organism>
<evidence type="ECO:0000256" key="1">
    <source>
        <dbReference type="ARBA" id="ARBA00022962"/>
    </source>
</evidence>
<dbReference type="Pfam" id="PF01174">
    <property type="entry name" value="SNO"/>
    <property type="match status" value="1"/>
</dbReference>
<feature type="binding site" evidence="2 4">
    <location>
        <begin position="132"/>
        <end position="133"/>
    </location>
    <ligand>
        <name>L-glutamine</name>
        <dbReference type="ChEBI" id="CHEBI:58359"/>
    </ligand>
</feature>
<dbReference type="RefSeq" id="WP_073045805.1">
    <property type="nucleotide sequence ID" value="NZ_FRCJ01000005.1"/>
</dbReference>
<dbReference type="GO" id="GO:0006543">
    <property type="term" value="P:L-glutamine catabolic process"/>
    <property type="evidence" value="ECO:0007669"/>
    <property type="project" value="UniProtKB-UniRule"/>
</dbReference>
<evidence type="ECO:0000313" key="5">
    <source>
        <dbReference type="EMBL" id="SHM65312.1"/>
    </source>
</evidence>
<feature type="active site" description="Nucleophile" evidence="2 3">
    <location>
        <position position="84"/>
    </location>
</feature>
<keyword evidence="2" id="KW-0378">Hydrolase</keyword>